<sequence length="167" mass="18323">MRSLNQLLWLQRALVKLRWAYFTKFWGMDIDPSTVMSLSVRLDKTYPKGVHIGPDSYLAFDVAVLAHDMSRGLYLDTYIGARCFIGARSIILPGIRIGDGSIVGSGSVVTRDVPPATIVAGNPTRIIRQGIETGRFGRLRSADRPPEPVVTPERELDLAARGAEGLS</sequence>
<dbReference type="EMBL" id="JAENHL010000008">
    <property type="protein sequence ID" value="MBK1869876.1"/>
    <property type="molecule type" value="Genomic_DNA"/>
</dbReference>
<comment type="caution">
    <text evidence="1">The sequence shown here is derived from an EMBL/GenBank/DDBJ whole genome shotgun (WGS) entry which is preliminary data.</text>
</comment>
<dbReference type="Proteomes" id="UP000616151">
    <property type="component" value="Unassembled WGS sequence"/>
</dbReference>
<organism evidence="1 2">
    <name type="scientific">Taklimakanibacter albus</name>
    <dbReference type="NCBI Taxonomy" id="2800327"/>
    <lineage>
        <taxon>Bacteria</taxon>
        <taxon>Pseudomonadati</taxon>
        <taxon>Pseudomonadota</taxon>
        <taxon>Alphaproteobacteria</taxon>
        <taxon>Hyphomicrobiales</taxon>
        <taxon>Aestuariivirgaceae</taxon>
        <taxon>Taklimakanibacter</taxon>
    </lineage>
</organism>
<protein>
    <submittedName>
        <fullName evidence="1">Acyltransferase</fullName>
    </submittedName>
</protein>
<evidence type="ECO:0000313" key="2">
    <source>
        <dbReference type="Proteomes" id="UP000616151"/>
    </source>
</evidence>
<accession>A0ACC5RB16</accession>
<keyword evidence="1" id="KW-0808">Transferase</keyword>
<reference evidence="1" key="1">
    <citation type="submission" date="2021-01" db="EMBL/GenBank/DDBJ databases">
        <authorList>
            <person name="Sun Q."/>
        </authorList>
    </citation>
    <scope>NUCLEOTIDE SEQUENCE</scope>
    <source>
        <strain evidence="1">YIM B02566</strain>
    </source>
</reference>
<name>A0ACC5RB16_9HYPH</name>
<proteinExistence type="predicted"/>
<keyword evidence="2" id="KW-1185">Reference proteome</keyword>
<keyword evidence="1" id="KW-0012">Acyltransferase</keyword>
<evidence type="ECO:0000313" key="1">
    <source>
        <dbReference type="EMBL" id="MBK1869876.1"/>
    </source>
</evidence>
<gene>
    <name evidence="1" type="ORF">JHL16_26165</name>
</gene>